<protein>
    <recommendedName>
        <fullName evidence="1">Methyltransferase type 11 domain-containing protein</fullName>
    </recommendedName>
</protein>
<comment type="caution">
    <text evidence="2">The sequence shown here is derived from an EMBL/GenBank/DDBJ whole genome shotgun (WGS) entry which is preliminary data.</text>
</comment>
<dbReference type="Pfam" id="PF08241">
    <property type="entry name" value="Methyltransf_11"/>
    <property type="match status" value="1"/>
</dbReference>
<dbReference type="InterPro" id="IPR013216">
    <property type="entry name" value="Methyltransf_11"/>
</dbReference>
<dbReference type="CDD" id="cd02440">
    <property type="entry name" value="AdoMet_MTases"/>
    <property type="match status" value="1"/>
</dbReference>
<accession>A0AAN7FX03</accession>
<sequence>MAVKSSLVFFSSTPKITPYSPRWSKLKPPRGKITTFSCSDLRYDDDDDDDDKRKAPIKRSHDWYEEFQASFLDKFKDSYEAEIADYKSQLFSNLKGKAQKVLEIGIGTGPNLKYYAGEADVQVFGMDPNRKMEKYAQAAAEATGLPLTNFEFLHAVGEAIPLGDASVDAVVGTLVLCSVKDVDMALKEVKRVLRPGGIYLFVEHVAAKDGTVLRFIQNVLDPLQQTVADGCHLTRETGMKISEAGFSGVELNKVFLSNAFYVNPQVYGIACK</sequence>
<evidence type="ECO:0000259" key="1">
    <source>
        <dbReference type="Pfam" id="PF08241"/>
    </source>
</evidence>
<dbReference type="Gene3D" id="3.40.50.150">
    <property type="entry name" value="Vaccinia Virus protein VP39"/>
    <property type="match status" value="1"/>
</dbReference>
<organism evidence="2 3">
    <name type="scientific">Quercus rubra</name>
    <name type="common">Northern red oak</name>
    <name type="synonym">Quercus borealis</name>
    <dbReference type="NCBI Taxonomy" id="3512"/>
    <lineage>
        <taxon>Eukaryota</taxon>
        <taxon>Viridiplantae</taxon>
        <taxon>Streptophyta</taxon>
        <taxon>Embryophyta</taxon>
        <taxon>Tracheophyta</taxon>
        <taxon>Spermatophyta</taxon>
        <taxon>Magnoliopsida</taxon>
        <taxon>eudicotyledons</taxon>
        <taxon>Gunneridae</taxon>
        <taxon>Pentapetalae</taxon>
        <taxon>rosids</taxon>
        <taxon>fabids</taxon>
        <taxon>Fagales</taxon>
        <taxon>Fagaceae</taxon>
        <taxon>Quercus</taxon>
    </lineage>
</organism>
<feature type="domain" description="Methyltransferase type 11" evidence="1">
    <location>
        <begin position="102"/>
        <end position="201"/>
    </location>
</feature>
<evidence type="ECO:0000313" key="3">
    <source>
        <dbReference type="Proteomes" id="UP001324115"/>
    </source>
</evidence>
<dbReference type="InterPro" id="IPR052356">
    <property type="entry name" value="Thiol_S-MT"/>
</dbReference>
<dbReference type="AlphaFoldDB" id="A0AAN7FX03"/>
<keyword evidence="3" id="KW-1185">Reference proteome</keyword>
<reference evidence="2 3" key="1">
    <citation type="journal article" date="2023" name="G3 (Bethesda)">
        <title>A haplotype-resolved chromosome-scale genome for Quercus rubra L. provides insights into the genetics of adaptive traits for red oak species.</title>
        <authorList>
            <person name="Kapoor B."/>
            <person name="Jenkins J."/>
            <person name="Schmutz J."/>
            <person name="Zhebentyayeva T."/>
            <person name="Kuelheim C."/>
            <person name="Coggeshall M."/>
            <person name="Heim C."/>
            <person name="Lasky J.R."/>
            <person name="Leites L."/>
            <person name="Islam-Faridi N."/>
            <person name="Romero-Severson J."/>
            <person name="DeLeo V.L."/>
            <person name="Lucas S.M."/>
            <person name="Lazic D."/>
            <person name="Gailing O."/>
            <person name="Carlson J."/>
            <person name="Staton M."/>
        </authorList>
    </citation>
    <scope>NUCLEOTIDE SEQUENCE [LARGE SCALE GENOMIC DNA]</scope>
    <source>
        <strain evidence="2">Pseudo-F2</strain>
    </source>
</reference>
<dbReference type="GO" id="GO:0008757">
    <property type="term" value="F:S-adenosylmethionine-dependent methyltransferase activity"/>
    <property type="evidence" value="ECO:0007669"/>
    <property type="project" value="InterPro"/>
</dbReference>
<dbReference type="Proteomes" id="UP001324115">
    <property type="component" value="Unassembled WGS sequence"/>
</dbReference>
<proteinExistence type="predicted"/>
<dbReference type="PANTHER" id="PTHR45036:SF1">
    <property type="entry name" value="METHYLTRANSFERASE LIKE 7A"/>
    <property type="match status" value="1"/>
</dbReference>
<dbReference type="InterPro" id="IPR029063">
    <property type="entry name" value="SAM-dependent_MTases_sf"/>
</dbReference>
<evidence type="ECO:0000313" key="2">
    <source>
        <dbReference type="EMBL" id="KAK4598566.1"/>
    </source>
</evidence>
<name>A0AAN7FX03_QUERU</name>
<dbReference type="SUPFAM" id="SSF53335">
    <property type="entry name" value="S-adenosyl-L-methionine-dependent methyltransferases"/>
    <property type="match status" value="1"/>
</dbReference>
<dbReference type="PANTHER" id="PTHR45036">
    <property type="entry name" value="METHYLTRANSFERASE LIKE 7B"/>
    <property type="match status" value="1"/>
</dbReference>
<gene>
    <name evidence="2" type="ORF">RGQ29_015851</name>
</gene>
<dbReference type="EMBL" id="JAXUIC010000003">
    <property type="protein sequence ID" value="KAK4598566.1"/>
    <property type="molecule type" value="Genomic_DNA"/>
</dbReference>